<dbReference type="EMBL" id="LAZR01003132">
    <property type="protein sequence ID" value="KKN21615.1"/>
    <property type="molecule type" value="Genomic_DNA"/>
</dbReference>
<dbReference type="AlphaFoldDB" id="A0A0F9NQ53"/>
<comment type="caution">
    <text evidence="1">The sequence shown here is derived from an EMBL/GenBank/DDBJ whole genome shotgun (WGS) entry which is preliminary data.</text>
</comment>
<organism evidence="1">
    <name type="scientific">marine sediment metagenome</name>
    <dbReference type="NCBI Taxonomy" id="412755"/>
    <lineage>
        <taxon>unclassified sequences</taxon>
        <taxon>metagenomes</taxon>
        <taxon>ecological metagenomes</taxon>
    </lineage>
</organism>
<sequence length="91" mass="10216">MNEKVKRLIEKNTGQTVDEVEVLRYRLTIEGREIGPQIFIGYRGATICWNSKGFYVSILEFKVIPVIGPATLAGAYQRAGELVGDMQEHVC</sequence>
<proteinExistence type="predicted"/>
<evidence type="ECO:0000313" key="1">
    <source>
        <dbReference type="EMBL" id="KKN21615.1"/>
    </source>
</evidence>
<name>A0A0F9NQ53_9ZZZZ</name>
<protein>
    <submittedName>
        <fullName evidence="1">Uncharacterized protein</fullName>
    </submittedName>
</protein>
<reference evidence="1" key="1">
    <citation type="journal article" date="2015" name="Nature">
        <title>Complex archaea that bridge the gap between prokaryotes and eukaryotes.</title>
        <authorList>
            <person name="Spang A."/>
            <person name="Saw J.H."/>
            <person name="Jorgensen S.L."/>
            <person name="Zaremba-Niedzwiedzka K."/>
            <person name="Martijn J."/>
            <person name="Lind A.E."/>
            <person name="van Eijk R."/>
            <person name="Schleper C."/>
            <person name="Guy L."/>
            <person name="Ettema T.J."/>
        </authorList>
    </citation>
    <scope>NUCLEOTIDE SEQUENCE</scope>
</reference>
<gene>
    <name evidence="1" type="ORF">LCGC14_0923570</name>
</gene>
<accession>A0A0F9NQ53</accession>